<keyword evidence="3" id="KW-1185">Reference proteome</keyword>
<dbReference type="AlphaFoldDB" id="A0A1I4LEK7"/>
<evidence type="ECO:0000313" key="2">
    <source>
        <dbReference type="EMBL" id="SFL89508.1"/>
    </source>
</evidence>
<evidence type="ECO:0008006" key="4">
    <source>
        <dbReference type="Google" id="ProtNLM"/>
    </source>
</evidence>
<reference evidence="3" key="1">
    <citation type="submission" date="2016-10" db="EMBL/GenBank/DDBJ databases">
        <authorList>
            <person name="Varghese N."/>
            <person name="Submissions S."/>
        </authorList>
    </citation>
    <scope>NUCLEOTIDE SEQUENCE [LARGE SCALE GENOMIC DNA]</scope>
    <source>
        <strain evidence="3">PL19</strain>
    </source>
</reference>
<gene>
    <name evidence="2" type="ORF">SAMN05192584_13121</name>
</gene>
<feature type="region of interest" description="Disordered" evidence="1">
    <location>
        <begin position="28"/>
        <end position="48"/>
    </location>
</feature>
<proteinExistence type="predicted"/>
<evidence type="ECO:0000313" key="3">
    <source>
        <dbReference type="Proteomes" id="UP000198928"/>
    </source>
</evidence>
<dbReference type="Proteomes" id="UP000198928">
    <property type="component" value="Unassembled WGS sequence"/>
</dbReference>
<sequence length="100" mass="10922">MTEQPEITEPEPLAGSGEFMDTVRAGQPFTVTRDGSGTGSPVPPRRRRRFVPRAEFAATSRTAPSVCLDAFRADQDHTAEQSDHLRGRGRESAAPHHRPG</sequence>
<feature type="compositionally biased region" description="Basic and acidic residues" evidence="1">
    <location>
        <begin position="72"/>
        <end position="94"/>
    </location>
</feature>
<name>A0A1I4LEK7_9ACTN</name>
<dbReference type="EMBL" id="FOSG01000031">
    <property type="protein sequence ID" value="SFL89508.1"/>
    <property type="molecule type" value="Genomic_DNA"/>
</dbReference>
<organism evidence="2 3">
    <name type="scientific">Streptomyces pini</name>
    <dbReference type="NCBI Taxonomy" id="1520580"/>
    <lineage>
        <taxon>Bacteria</taxon>
        <taxon>Bacillati</taxon>
        <taxon>Actinomycetota</taxon>
        <taxon>Actinomycetes</taxon>
        <taxon>Kitasatosporales</taxon>
        <taxon>Streptomycetaceae</taxon>
        <taxon>Streptomyces</taxon>
    </lineage>
</organism>
<dbReference type="RefSeq" id="WP_093852394.1">
    <property type="nucleotide sequence ID" value="NZ_FOSG01000031.1"/>
</dbReference>
<feature type="region of interest" description="Disordered" evidence="1">
    <location>
        <begin position="1"/>
        <end position="20"/>
    </location>
</feature>
<protein>
    <recommendedName>
        <fullName evidence="4">Prevent-host-death family protein</fullName>
    </recommendedName>
</protein>
<feature type="region of interest" description="Disordered" evidence="1">
    <location>
        <begin position="72"/>
        <end position="100"/>
    </location>
</feature>
<evidence type="ECO:0000256" key="1">
    <source>
        <dbReference type="SAM" id="MobiDB-lite"/>
    </source>
</evidence>
<dbReference type="OrthoDB" id="33091at2"/>
<accession>A0A1I4LEK7</accession>